<protein>
    <submittedName>
        <fullName evidence="1">Uncharacterized protein</fullName>
    </submittedName>
</protein>
<name>A0A2Z7B4J4_9LAMI</name>
<dbReference type="Proteomes" id="UP000250235">
    <property type="component" value="Unassembled WGS sequence"/>
</dbReference>
<evidence type="ECO:0000313" key="2">
    <source>
        <dbReference type="Proteomes" id="UP000250235"/>
    </source>
</evidence>
<sequence>MSTAAATAGGNDMLAAGCPVGGFNFLRLDAQSLRLDAQSLGRSNDVVSTYSNDIVCYASLTG</sequence>
<gene>
    <name evidence="1" type="ORF">F511_36352</name>
</gene>
<reference evidence="1 2" key="1">
    <citation type="journal article" date="2015" name="Proc. Natl. Acad. Sci. U.S.A.">
        <title>The resurrection genome of Boea hygrometrica: A blueprint for survival of dehydration.</title>
        <authorList>
            <person name="Xiao L."/>
            <person name="Yang G."/>
            <person name="Zhang L."/>
            <person name="Yang X."/>
            <person name="Zhao S."/>
            <person name="Ji Z."/>
            <person name="Zhou Q."/>
            <person name="Hu M."/>
            <person name="Wang Y."/>
            <person name="Chen M."/>
            <person name="Xu Y."/>
            <person name="Jin H."/>
            <person name="Xiao X."/>
            <person name="Hu G."/>
            <person name="Bao F."/>
            <person name="Hu Y."/>
            <person name="Wan P."/>
            <person name="Li L."/>
            <person name="Deng X."/>
            <person name="Kuang T."/>
            <person name="Xiang C."/>
            <person name="Zhu J.K."/>
            <person name="Oliver M.J."/>
            <person name="He Y."/>
        </authorList>
    </citation>
    <scope>NUCLEOTIDE SEQUENCE [LARGE SCALE GENOMIC DNA]</scope>
    <source>
        <strain evidence="2">cv. XS01</strain>
    </source>
</reference>
<accession>A0A2Z7B4J4</accession>
<evidence type="ECO:0000313" key="1">
    <source>
        <dbReference type="EMBL" id="KZV26497.1"/>
    </source>
</evidence>
<dbReference type="EMBL" id="KV011220">
    <property type="protein sequence ID" value="KZV26497.1"/>
    <property type="molecule type" value="Genomic_DNA"/>
</dbReference>
<organism evidence="1 2">
    <name type="scientific">Dorcoceras hygrometricum</name>
    <dbReference type="NCBI Taxonomy" id="472368"/>
    <lineage>
        <taxon>Eukaryota</taxon>
        <taxon>Viridiplantae</taxon>
        <taxon>Streptophyta</taxon>
        <taxon>Embryophyta</taxon>
        <taxon>Tracheophyta</taxon>
        <taxon>Spermatophyta</taxon>
        <taxon>Magnoliopsida</taxon>
        <taxon>eudicotyledons</taxon>
        <taxon>Gunneridae</taxon>
        <taxon>Pentapetalae</taxon>
        <taxon>asterids</taxon>
        <taxon>lamiids</taxon>
        <taxon>Lamiales</taxon>
        <taxon>Gesneriaceae</taxon>
        <taxon>Didymocarpoideae</taxon>
        <taxon>Trichosporeae</taxon>
        <taxon>Loxocarpinae</taxon>
        <taxon>Dorcoceras</taxon>
    </lineage>
</organism>
<keyword evidence="2" id="KW-1185">Reference proteome</keyword>
<proteinExistence type="predicted"/>
<dbReference type="AlphaFoldDB" id="A0A2Z7B4J4"/>